<evidence type="ECO:0000256" key="1">
    <source>
        <dbReference type="ARBA" id="ARBA00012528"/>
    </source>
</evidence>
<proteinExistence type="predicted"/>
<dbReference type="CDD" id="cd01949">
    <property type="entry name" value="GGDEF"/>
    <property type="match status" value="1"/>
</dbReference>
<dbReference type="SUPFAM" id="SSF55073">
    <property type="entry name" value="Nucleotide cyclase"/>
    <property type="match status" value="1"/>
</dbReference>
<dbReference type="InterPro" id="IPR050469">
    <property type="entry name" value="Diguanylate_Cyclase"/>
</dbReference>
<feature type="transmembrane region" description="Helical" evidence="3">
    <location>
        <begin position="21"/>
        <end position="42"/>
    </location>
</feature>
<keyword evidence="6" id="KW-1185">Reference proteome</keyword>
<evidence type="ECO:0000256" key="2">
    <source>
        <dbReference type="ARBA" id="ARBA00034247"/>
    </source>
</evidence>
<reference evidence="5 6" key="1">
    <citation type="submission" date="2023-02" db="EMBL/GenBank/DDBJ databases">
        <title>Devosia algicola sp. nov., isolated from the phycosphere of marine algae.</title>
        <authorList>
            <person name="Kim J.M."/>
            <person name="Lee J.K."/>
            <person name="Choi B.J."/>
            <person name="Bayburt H."/>
            <person name="Jeon C.O."/>
        </authorList>
    </citation>
    <scope>NUCLEOTIDE SEQUENCE [LARGE SCALE GENOMIC DNA]</scope>
    <source>
        <strain evidence="5 6">G20-9</strain>
    </source>
</reference>
<feature type="domain" description="GGDEF" evidence="4">
    <location>
        <begin position="117"/>
        <end position="249"/>
    </location>
</feature>
<dbReference type="Proteomes" id="UP001220530">
    <property type="component" value="Chromosome"/>
</dbReference>
<gene>
    <name evidence="5" type="ORF">PSQ19_09740</name>
</gene>
<dbReference type="EC" id="2.7.7.65" evidence="1"/>
<sequence length="250" mass="27047">MNYQEHQLTKKSWGRIFRITGFISVVSALASVAATHIFLNLFANGVNLQGTIIAFIMPLVLGTPMLLFMSLRQEQLRTLNELLDLAATTDWLTGCLNRGAFTAHATSRLAQSSVGPEGGALLLLDADSFKTINDRFGHNHGDDALRLLAQTISASVRSTDLVGRVGGEEFCIYLDHATPVVVDAIAERIRGAIANLSFSPNGETCPLSVSIGGACFMQSGDFEKLYRLADQRLYSAKNRGRDCVAIARAA</sequence>
<dbReference type="PANTHER" id="PTHR45138">
    <property type="entry name" value="REGULATORY COMPONENTS OF SENSORY TRANSDUCTION SYSTEM"/>
    <property type="match status" value="1"/>
</dbReference>
<dbReference type="SMART" id="SM00267">
    <property type="entry name" value="GGDEF"/>
    <property type="match status" value="1"/>
</dbReference>
<dbReference type="NCBIfam" id="TIGR00254">
    <property type="entry name" value="GGDEF"/>
    <property type="match status" value="1"/>
</dbReference>
<evidence type="ECO:0000259" key="4">
    <source>
        <dbReference type="PROSITE" id="PS50887"/>
    </source>
</evidence>
<evidence type="ECO:0000313" key="6">
    <source>
        <dbReference type="Proteomes" id="UP001220530"/>
    </source>
</evidence>
<dbReference type="RefSeq" id="WP_282217578.1">
    <property type="nucleotide sequence ID" value="NZ_CP118246.1"/>
</dbReference>
<keyword evidence="3" id="KW-0812">Transmembrane</keyword>
<dbReference type="InterPro" id="IPR029787">
    <property type="entry name" value="Nucleotide_cyclase"/>
</dbReference>
<dbReference type="InterPro" id="IPR043128">
    <property type="entry name" value="Rev_trsase/Diguanyl_cyclase"/>
</dbReference>
<comment type="catalytic activity">
    <reaction evidence="2">
        <text>2 GTP = 3',3'-c-di-GMP + 2 diphosphate</text>
        <dbReference type="Rhea" id="RHEA:24898"/>
        <dbReference type="ChEBI" id="CHEBI:33019"/>
        <dbReference type="ChEBI" id="CHEBI:37565"/>
        <dbReference type="ChEBI" id="CHEBI:58805"/>
        <dbReference type="EC" id="2.7.7.65"/>
    </reaction>
</comment>
<name>A0ABY7YIS3_9HYPH</name>
<evidence type="ECO:0000256" key="3">
    <source>
        <dbReference type="SAM" id="Phobius"/>
    </source>
</evidence>
<dbReference type="EMBL" id="CP118246">
    <property type="protein sequence ID" value="WDR01166.1"/>
    <property type="molecule type" value="Genomic_DNA"/>
</dbReference>
<protein>
    <recommendedName>
        <fullName evidence="1">diguanylate cyclase</fullName>
        <ecNumber evidence="1">2.7.7.65</ecNumber>
    </recommendedName>
</protein>
<dbReference type="PROSITE" id="PS50887">
    <property type="entry name" value="GGDEF"/>
    <property type="match status" value="1"/>
</dbReference>
<dbReference type="InterPro" id="IPR000160">
    <property type="entry name" value="GGDEF_dom"/>
</dbReference>
<keyword evidence="3" id="KW-0472">Membrane</keyword>
<dbReference type="Gene3D" id="3.30.70.270">
    <property type="match status" value="1"/>
</dbReference>
<organism evidence="5 6">
    <name type="scientific">Devosia algicola</name>
    <dbReference type="NCBI Taxonomy" id="3026418"/>
    <lineage>
        <taxon>Bacteria</taxon>
        <taxon>Pseudomonadati</taxon>
        <taxon>Pseudomonadota</taxon>
        <taxon>Alphaproteobacteria</taxon>
        <taxon>Hyphomicrobiales</taxon>
        <taxon>Devosiaceae</taxon>
        <taxon>Devosia</taxon>
    </lineage>
</organism>
<keyword evidence="3" id="KW-1133">Transmembrane helix</keyword>
<dbReference type="PANTHER" id="PTHR45138:SF9">
    <property type="entry name" value="DIGUANYLATE CYCLASE DGCM-RELATED"/>
    <property type="match status" value="1"/>
</dbReference>
<evidence type="ECO:0000313" key="5">
    <source>
        <dbReference type="EMBL" id="WDR01166.1"/>
    </source>
</evidence>
<accession>A0ABY7YIS3</accession>
<feature type="transmembrane region" description="Helical" evidence="3">
    <location>
        <begin position="48"/>
        <end position="69"/>
    </location>
</feature>
<dbReference type="Pfam" id="PF00990">
    <property type="entry name" value="GGDEF"/>
    <property type="match status" value="1"/>
</dbReference>